<dbReference type="GO" id="GO:0035514">
    <property type="term" value="F:DNA demethylase activity"/>
    <property type="evidence" value="ECO:0007669"/>
    <property type="project" value="InterPro"/>
</dbReference>
<name>A0A250WQR1_9CHLO</name>
<dbReference type="InterPro" id="IPR044811">
    <property type="entry name" value="DME/ROS1"/>
</dbReference>
<dbReference type="GO" id="GO:0141166">
    <property type="term" value="P:chromosomal 5-methylcytosine DNA demethylation pathway"/>
    <property type="evidence" value="ECO:0007669"/>
    <property type="project" value="InterPro"/>
</dbReference>
<dbReference type="AlphaFoldDB" id="A0A250WQR1"/>
<gene>
    <name evidence="1" type="ORF">CEUSTIGMA_g638.t1</name>
</gene>
<dbReference type="SUPFAM" id="SSF48150">
    <property type="entry name" value="DNA-glycosylase"/>
    <property type="match status" value="1"/>
</dbReference>
<protein>
    <submittedName>
        <fullName evidence="1">Uncharacterized protein</fullName>
    </submittedName>
</protein>
<sequence>MRNSEMVQVLMSDMLNVLEDQEGVPAITWSTASFRALALRARRSRMAKRAVQHQKKKTHLDGEQQQLRHILQPSHSGAVEVLPQLPTASLNPQALTDKRIHLDKALWSASRPPRYQRNQVKRISRKPMKGPRSFRKPWDPAKAAAIRTWVARLMPPEYIIQSPAVLAVPWPSSSDQNLMLPHGTSALPAMWPSVQKVPKGHIMSSAWTALSAIKSRQQQPLSAEPAAVASDEEVRVVPGGGEAAASLPPWHHQGFWGSPEQLDMQCHDIGMYNALSQDSAAYTAPLLMNPVNGLHQTFHGNQGHYGNTSFLQQHLVQGQRCSQSDASEFSHDANMTLNPQLPYKPLSHHEVTIIKEVLPILDQGAKKTDLGGTAETDFREGAFTPTDIFRVAQDVSGREELPQADETFLLFQKLRLCSSSALRSALERWLACLDADTKANVQEAWRSEVNALDPDAVSLPDLPVLIQQAAAIPQGTRPVNSPPKKKARVLREGQLSLIVFGFDERLQWARRVGCFIRSMRSVLGDRSLQCRWGGSVLDSVIGTFLTQNASDVLSSRAFISLAARFPSKRYVKGLALLSGQQHNLTLIGDKMTGLFEGSGSEEVAIINIDDEGDRGVQEVPVHSTDTNKYGLGVGEDIVDWVSVLRADPAELCESIRCRGMYHLLTGRIQKFLVLLKEQAVSAGQYSQVLPTQDVVGGSKPGEAAVAVAVVGGPKPGEKAAAAVAECEAIASAGIERASVDDLEGLAGCIIGVNADVAQATGVEPPAHLVTGTRQSCKENDGFSHAASIENAVSDVADDIQATNKDTEGCAAQGISQDCQTEGIQIAEEVGVVAEEVDVLAEEVNMDAADRKPHYRLSLEWLREAGEERASAYLMNVAGLGRKSTG</sequence>
<dbReference type="PANTHER" id="PTHR46213:SF13">
    <property type="entry name" value="DEMETER-LIKE PROTEIN 2-RELATED"/>
    <property type="match status" value="1"/>
</dbReference>
<evidence type="ECO:0000313" key="2">
    <source>
        <dbReference type="Proteomes" id="UP000232323"/>
    </source>
</evidence>
<proteinExistence type="predicted"/>
<evidence type="ECO:0000313" key="1">
    <source>
        <dbReference type="EMBL" id="GAX73185.1"/>
    </source>
</evidence>
<accession>A0A250WQR1</accession>
<dbReference type="OrthoDB" id="5607at2759"/>
<dbReference type="PANTHER" id="PTHR46213">
    <property type="entry name" value="TRANSCRIPTIONAL ACTIVATOR DEMETER"/>
    <property type="match status" value="1"/>
</dbReference>
<dbReference type="EMBL" id="BEGY01000002">
    <property type="protein sequence ID" value="GAX73185.1"/>
    <property type="molecule type" value="Genomic_DNA"/>
</dbReference>
<dbReference type="Proteomes" id="UP000232323">
    <property type="component" value="Unassembled WGS sequence"/>
</dbReference>
<dbReference type="GO" id="GO:0006281">
    <property type="term" value="P:DNA repair"/>
    <property type="evidence" value="ECO:0007669"/>
    <property type="project" value="InterPro"/>
</dbReference>
<comment type="caution">
    <text evidence="1">The sequence shown here is derived from an EMBL/GenBank/DDBJ whole genome shotgun (WGS) entry which is preliminary data.</text>
</comment>
<dbReference type="GO" id="GO:0019104">
    <property type="term" value="F:DNA N-glycosylase activity"/>
    <property type="evidence" value="ECO:0007669"/>
    <property type="project" value="InterPro"/>
</dbReference>
<organism evidence="1 2">
    <name type="scientific">Chlamydomonas eustigma</name>
    <dbReference type="NCBI Taxonomy" id="1157962"/>
    <lineage>
        <taxon>Eukaryota</taxon>
        <taxon>Viridiplantae</taxon>
        <taxon>Chlorophyta</taxon>
        <taxon>core chlorophytes</taxon>
        <taxon>Chlorophyceae</taxon>
        <taxon>CS clade</taxon>
        <taxon>Chlamydomonadales</taxon>
        <taxon>Chlamydomonadaceae</taxon>
        <taxon>Chlamydomonas</taxon>
    </lineage>
</organism>
<dbReference type="InterPro" id="IPR011257">
    <property type="entry name" value="DNA_glycosylase"/>
</dbReference>
<reference evidence="1 2" key="1">
    <citation type="submission" date="2017-08" db="EMBL/GenBank/DDBJ databases">
        <title>Acidophilic green algal genome provides insights into adaptation to an acidic environment.</title>
        <authorList>
            <person name="Hirooka S."/>
            <person name="Hirose Y."/>
            <person name="Kanesaki Y."/>
            <person name="Higuchi S."/>
            <person name="Fujiwara T."/>
            <person name="Onuma R."/>
            <person name="Era A."/>
            <person name="Ohbayashi R."/>
            <person name="Uzuka A."/>
            <person name="Nozaki H."/>
            <person name="Yoshikawa H."/>
            <person name="Miyagishima S.Y."/>
        </authorList>
    </citation>
    <scope>NUCLEOTIDE SEQUENCE [LARGE SCALE GENOMIC DNA]</scope>
    <source>
        <strain evidence="1 2">NIES-2499</strain>
    </source>
</reference>
<keyword evidence="2" id="KW-1185">Reference proteome</keyword>